<feature type="compositionally biased region" description="Basic and acidic residues" evidence="1">
    <location>
        <begin position="67"/>
        <end position="85"/>
    </location>
</feature>
<protein>
    <submittedName>
        <fullName evidence="2">Uncharacterized protein</fullName>
    </submittedName>
</protein>
<evidence type="ECO:0000256" key="1">
    <source>
        <dbReference type="SAM" id="MobiDB-lite"/>
    </source>
</evidence>
<reference evidence="2 3" key="1">
    <citation type="submission" date="2017-06" db="EMBL/GenBank/DDBJ databases">
        <title>Draft genome sequence of a variant of Elsinoe murrayae.</title>
        <authorList>
            <person name="Cheng Q."/>
        </authorList>
    </citation>
    <scope>NUCLEOTIDE SEQUENCE [LARGE SCALE GENOMIC DNA]</scope>
    <source>
        <strain evidence="2 3">CQ-2017a</strain>
    </source>
</reference>
<accession>A0A2K1QTZ3</accession>
<sequence length="85" mass="9558">MSSGGIREKLKRTLSIKDKEPNFDEHDSADDETTGNLHREIEEAEAGNHHEGRPGSFLNRLISHGNKKTEEQLAREAQQEARAAH</sequence>
<feature type="region of interest" description="Disordered" evidence="1">
    <location>
        <begin position="1"/>
        <end position="85"/>
    </location>
</feature>
<feature type="compositionally biased region" description="Basic and acidic residues" evidence="1">
    <location>
        <begin position="15"/>
        <end position="26"/>
    </location>
</feature>
<organism evidence="2 3">
    <name type="scientific">Sphaceloma murrayae</name>
    <dbReference type="NCBI Taxonomy" id="2082308"/>
    <lineage>
        <taxon>Eukaryota</taxon>
        <taxon>Fungi</taxon>
        <taxon>Dikarya</taxon>
        <taxon>Ascomycota</taxon>
        <taxon>Pezizomycotina</taxon>
        <taxon>Dothideomycetes</taxon>
        <taxon>Dothideomycetidae</taxon>
        <taxon>Myriangiales</taxon>
        <taxon>Elsinoaceae</taxon>
        <taxon>Sphaceloma</taxon>
    </lineage>
</organism>
<dbReference type="EMBL" id="NKHZ01000041">
    <property type="protein sequence ID" value="PNS18353.1"/>
    <property type="molecule type" value="Genomic_DNA"/>
</dbReference>
<dbReference type="AlphaFoldDB" id="A0A2K1QTZ3"/>
<evidence type="ECO:0000313" key="3">
    <source>
        <dbReference type="Proteomes" id="UP000243797"/>
    </source>
</evidence>
<proteinExistence type="predicted"/>
<evidence type="ECO:0000313" key="2">
    <source>
        <dbReference type="EMBL" id="PNS18353.1"/>
    </source>
</evidence>
<keyword evidence="3" id="KW-1185">Reference proteome</keyword>
<gene>
    <name evidence="2" type="ORF">CAC42_6170</name>
</gene>
<comment type="caution">
    <text evidence="2">The sequence shown here is derived from an EMBL/GenBank/DDBJ whole genome shotgun (WGS) entry which is preliminary data.</text>
</comment>
<dbReference type="OrthoDB" id="5313204at2759"/>
<dbReference type="InParanoid" id="A0A2K1QTZ3"/>
<name>A0A2K1QTZ3_9PEZI</name>
<dbReference type="Proteomes" id="UP000243797">
    <property type="component" value="Unassembled WGS sequence"/>
</dbReference>
<feature type="compositionally biased region" description="Basic and acidic residues" evidence="1">
    <location>
        <begin position="37"/>
        <end position="53"/>
    </location>
</feature>